<dbReference type="Proteomes" id="UP001165283">
    <property type="component" value="Unassembled WGS sequence"/>
</dbReference>
<dbReference type="InterPro" id="IPR050832">
    <property type="entry name" value="Bact_Acetyltransf"/>
</dbReference>
<dbReference type="PROSITE" id="PS51186">
    <property type="entry name" value="GNAT"/>
    <property type="match status" value="1"/>
</dbReference>
<keyword evidence="2 4" id="KW-0012">Acyltransferase</keyword>
<proteinExistence type="predicted"/>
<evidence type="ECO:0000256" key="2">
    <source>
        <dbReference type="ARBA" id="ARBA00023315"/>
    </source>
</evidence>
<evidence type="ECO:0000313" key="4">
    <source>
        <dbReference type="EMBL" id="MCO1654464.1"/>
    </source>
</evidence>
<protein>
    <submittedName>
        <fullName evidence="4">GNAT family N-acetyltransferase</fullName>
        <ecNumber evidence="4">2.3.1.-</ecNumber>
    </submittedName>
</protein>
<name>A0ABT0ZUV8_9PSEU</name>
<dbReference type="SUPFAM" id="SSF55729">
    <property type="entry name" value="Acyl-CoA N-acyltransferases (Nat)"/>
    <property type="match status" value="1"/>
</dbReference>
<comment type="caution">
    <text evidence="4">The sequence shown here is derived from an EMBL/GenBank/DDBJ whole genome shotgun (WGS) entry which is preliminary data.</text>
</comment>
<keyword evidence="1 4" id="KW-0808">Transferase</keyword>
<dbReference type="Pfam" id="PF00583">
    <property type="entry name" value="Acetyltransf_1"/>
    <property type="match status" value="1"/>
</dbReference>
<dbReference type="Gene3D" id="3.40.630.30">
    <property type="match status" value="1"/>
</dbReference>
<dbReference type="PANTHER" id="PTHR43877">
    <property type="entry name" value="AMINOALKYLPHOSPHONATE N-ACETYLTRANSFERASE-RELATED-RELATED"/>
    <property type="match status" value="1"/>
</dbReference>
<sequence length="193" mass="20176">MAIAAVRPAAAADVDEIVRIQATTWETAYAELVPPAALAQLRSPEARRAWAGAIGAGGGSHVLVATEGEWTVGFCAAAPAQPPARDAAVEPPDTTEAPGIGVEHWAEIGALLVEPRWGRRGHGGRLLATAAHALHNAGALYGLAWVPEADAASRSFYQRVGWEPDGTVRVLDTGEGTLREVRLVGSLDLKLEP</sequence>
<dbReference type="EMBL" id="JAGSOV010000011">
    <property type="protein sequence ID" value="MCO1654464.1"/>
    <property type="molecule type" value="Genomic_DNA"/>
</dbReference>
<dbReference type="InterPro" id="IPR000182">
    <property type="entry name" value="GNAT_dom"/>
</dbReference>
<accession>A0ABT0ZUV8</accession>
<organism evidence="4 5">
    <name type="scientific">Pseudonocardia humida</name>
    <dbReference type="NCBI Taxonomy" id="2800819"/>
    <lineage>
        <taxon>Bacteria</taxon>
        <taxon>Bacillati</taxon>
        <taxon>Actinomycetota</taxon>
        <taxon>Actinomycetes</taxon>
        <taxon>Pseudonocardiales</taxon>
        <taxon>Pseudonocardiaceae</taxon>
        <taxon>Pseudonocardia</taxon>
    </lineage>
</organism>
<keyword evidence="5" id="KW-1185">Reference proteome</keyword>
<reference evidence="4" key="1">
    <citation type="submission" date="2021-04" db="EMBL/GenBank/DDBJ databases">
        <title>Pseudonocardia sp. nov., isolated from sandy soil of mangrove forest.</title>
        <authorList>
            <person name="Zan Z."/>
            <person name="Huang R."/>
            <person name="Liu W."/>
        </authorList>
    </citation>
    <scope>NUCLEOTIDE SEQUENCE</scope>
    <source>
        <strain evidence="4">S2-4</strain>
    </source>
</reference>
<evidence type="ECO:0000256" key="1">
    <source>
        <dbReference type="ARBA" id="ARBA00022679"/>
    </source>
</evidence>
<feature type="domain" description="N-acetyltransferase" evidence="3">
    <location>
        <begin position="4"/>
        <end position="185"/>
    </location>
</feature>
<evidence type="ECO:0000259" key="3">
    <source>
        <dbReference type="PROSITE" id="PS51186"/>
    </source>
</evidence>
<gene>
    <name evidence="4" type="ORF">KDL28_05290</name>
</gene>
<dbReference type="EC" id="2.3.1.-" evidence="4"/>
<dbReference type="PANTHER" id="PTHR43877:SF1">
    <property type="entry name" value="ACETYLTRANSFERASE"/>
    <property type="match status" value="1"/>
</dbReference>
<evidence type="ECO:0000313" key="5">
    <source>
        <dbReference type="Proteomes" id="UP001165283"/>
    </source>
</evidence>
<dbReference type="GO" id="GO:0016746">
    <property type="term" value="F:acyltransferase activity"/>
    <property type="evidence" value="ECO:0007669"/>
    <property type="project" value="UniProtKB-KW"/>
</dbReference>
<dbReference type="RefSeq" id="WP_252436083.1">
    <property type="nucleotide sequence ID" value="NZ_JAGSOV010000011.1"/>
</dbReference>
<dbReference type="InterPro" id="IPR016181">
    <property type="entry name" value="Acyl_CoA_acyltransferase"/>
</dbReference>